<evidence type="ECO:0000256" key="1">
    <source>
        <dbReference type="SAM" id="Phobius"/>
    </source>
</evidence>
<protein>
    <submittedName>
        <fullName evidence="3">Uncharacterized protein LOC104598194</fullName>
    </submittedName>
</protein>
<dbReference type="RefSeq" id="XP_010258424.1">
    <property type="nucleotide sequence ID" value="XM_010260122.1"/>
</dbReference>
<keyword evidence="1" id="KW-1133">Transmembrane helix</keyword>
<dbReference type="GeneID" id="104598194"/>
<dbReference type="AlphaFoldDB" id="A0A1U8A8X0"/>
<keyword evidence="1" id="KW-0812">Transmembrane</keyword>
<keyword evidence="2" id="KW-1185">Reference proteome</keyword>
<feature type="transmembrane region" description="Helical" evidence="1">
    <location>
        <begin position="226"/>
        <end position="246"/>
    </location>
</feature>
<organism evidence="2 3">
    <name type="scientific">Nelumbo nucifera</name>
    <name type="common">Sacred lotus</name>
    <dbReference type="NCBI Taxonomy" id="4432"/>
    <lineage>
        <taxon>Eukaryota</taxon>
        <taxon>Viridiplantae</taxon>
        <taxon>Streptophyta</taxon>
        <taxon>Embryophyta</taxon>
        <taxon>Tracheophyta</taxon>
        <taxon>Spermatophyta</taxon>
        <taxon>Magnoliopsida</taxon>
        <taxon>Proteales</taxon>
        <taxon>Nelumbonaceae</taxon>
        <taxon>Nelumbo</taxon>
    </lineage>
</organism>
<feature type="transmembrane region" description="Helical" evidence="1">
    <location>
        <begin position="132"/>
        <end position="158"/>
    </location>
</feature>
<name>A0A1U8A8X0_NELNU</name>
<dbReference type="KEGG" id="nnu:104598194"/>
<dbReference type="OrthoDB" id="687732at2759"/>
<dbReference type="GO" id="GO:0016020">
    <property type="term" value="C:membrane"/>
    <property type="evidence" value="ECO:0000318"/>
    <property type="project" value="GO_Central"/>
</dbReference>
<feature type="transmembrane region" description="Helical" evidence="1">
    <location>
        <begin position="170"/>
        <end position="192"/>
    </location>
</feature>
<gene>
    <name evidence="3" type="primary">LOC104598194</name>
</gene>
<dbReference type="InParanoid" id="A0A1U8A8X0"/>
<evidence type="ECO:0000313" key="2">
    <source>
        <dbReference type="Proteomes" id="UP000189703"/>
    </source>
</evidence>
<reference evidence="3" key="1">
    <citation type="submission" date="2025-08" db="UniProtKB">
        <authorList>
            <consortium name="RefSeq"/>
        </authorList>
    </citation>
    <scope>IDENTIFICATION</scope>
</reference>
<dbReference type="OMA" id="CIFFKSC"/>
<evidence type="ECO:0000313" key="3">
    <source>
        <dbReference type="RefSeq" id="XP_010258424.1"/>
    </source>
</evidence>
<keyword evidence="1" id="KW-0472">Membrane</keyword>
<sequence>MESSSSKIVRRSIFTFLKHYQHFTSIAALFVFPVSVSVLLSQVVLPSFSPLLQIIHARLQSLFHAAGFPPSLPFFSLLSLKLSQTISSSILTVPFTLSFLLIGKACVIQILHHPKLSLSSSLSYFAFLYSRLLLTYLCNSFVILAANAAAFSILFLTFNSFDAFGFSSPNFLLLLSAAGAVLYSVVLANTLVICNLALIVAGMENCSGYLPILKACVLIKGRASKALSLALPINLGLAAIEALFQYRVVRGHHLYDRYGPSVALEGILIAYLYSLLVLLDTIVSCIFFKSCKSASQMHSQGRYNYQMGIAEENNSIFTYSKALLEIP</sequence>
<proteinExistence type="predicted"/>
<feature type="transmembrane region" description="Helical" evidence="1">
    <location>
        <begin position="20"/>
        <end position="41"/>
    </location>
</feature>
<dbReference type="FunCoup" id="A0A1U8A8X0">
    <property type="interactions" value="128"/>
</dbReference>
<feature type="transmembrane region" description="Helical" evidence="1">
    <location>
        <begin position="90"/>
        <end position="112"/>
    </location>
</feature>
<dbReference type="Proteomes" id="UP000189703">
    <property type="component" value="Unplaced"/>
</dbReference>
<feature type="transmembrane region" description="Helical" evidence="1">
    <location>
        <begin position="266"/>
        <end position="288"/>
    </location>
</feature>
<dbReference type="PANTHER" id="PTHR33133">
    <property type="entry name" value="OS08G0107100 PROTEIN-RELATED"/>
    <property type="match status" value="1"/>
</dbReference>
<dbReference type="eggNOG" id="ENOG502QQZM">
    <property type="taxonomic scope" value="Eukaryota"/>
</dbReference>
<dbReference type="PANTHER" id="PTHR33133:SF3">
    <property type="entry name" value="TRANSMEMBRANE PROTEIN"/>
    <property type="match status" value="1"/>
</dbReference>
<accession>A0A1U8A8X0</accession>